<evidence type="ECO:0000256" key="4">
    <source>
        <dbReference type="ARBA" id="ARBA00022989"/>
    </source>
</evidence>
<dbReference type="NCBIfam" id="NF007111">
    <property type="entry name" value="PRK09560.1"/>
    <property type="match status" value="1"/>
</dbReference>
<name>A0A0S2TF05_9GAMM</name>
<dbReference type="Proteomes" id="UP000055136">
    <property type="component" value="Chromosome"/>
</dbReference>
<evidence type="ECO:0000256" key="6">
    <source>
        <dbReference type="ARBA" id="ARBA00023201"/>
    </source>
</evidence>
<dbReference type="PANTHER" id="PTHR30341">
    <property type="entry name" value="SODIUM ION/PROTON ANTIPORTER NHAA-RELATED"/>
    <property type="match status" value="1"/>
</dbReference>
<dbReference type="GO" id="GO:0006885">
    <property type="term" value="P:regulation of pH"/>
    <property type="evidence" value="ECO:0007669"/>
    <property type="project" value="UniProtKB-UniRule"/>
</dbReference>
<dbReference type="NCBIfam" id="NF007112">
    <property type="entry name" value="PRK09561.1"/>
    <property type="match status" value="1"/>
</dbReference>
<keyword evidence="7" id="KW-0813">Transport</keyword>
<evidence type="ECO:0000313" key="9">
    <source>
        <dbReference type="Proteomes" id="UP000055136"/>
    </source>
</evidence>
<organism evidence="8 9">
    <name type="scientific">Candidatus Tenderia electrophaga</name>
    <dbReference type="NCBI Taxonomy" id="1748243"/>
    <lineage>
        <taxon>Bacteria</taxon>
        <taxon>Pseudomonadati</taxon>
        <taxon>Pseudomonadota</taxon>
        <taxon>Gammaproteobacteria</taxon>
        <taxon>Candidatus Tenderiales</taxon>
        <taxon>Candidatus Tenderiaceae</taxon>
        <taxon>Candidatus Tenderia</taxon>
    </lineage>
</organism>
<sequence length="392" mass="41450">MSKVTETERRGGILTIAALIAAFAMANSPLFELYWFVHHTPVSIHIGEFAIDKPLIVWINKGLMVFFFLLVGLEIKREVLEGELVGVKHFALPLLAAVGGMAAPAAIYITFNASDPVAMRGWAIPTATDIVLALAVLSLLRERVPEALMIFLAALAIFDDVGAILIIALFYSEGLTAASLLAAVGGIGALIVLNRYKVVYTAPYLLAGLFLWAAVLKSGVHATLVGVIVALALPLRGVRDGAGCSPLKEMESGLRPWVTLGIVPVFAFFNAGITLSGLAPGTLWTPAAMGIVLGLFLGKQLGVFGATWLAVRIGIGKLPAGMNWAQMYGVALLAGIGFTMSLFVTSLAFDDKALLASARFAILIGSILSAIVGLIVLWRVSPRRGDREGEDG</sequence>
<comment type="similarity">
    <text evidence="7">Belongs to the NhaA Na(+)/H(+) (TC 2.A.33) antiporter family.</text>
</comment>
<evidence type="ECO:0000256" key="7">
    <source>
        <dbReference type="HAMAP-Rule" id="MF_01844"/>
    </source>
</evidence>
<keyword evidence="7" id="KW-0915">Sodium</keyword>
<feature type="transmembrane region" description="Helical" evidence="7">
    <location>
        <begin position="147"/>
        <end position="171"/>
    </location>
</feature>
<evidence type="ECO:0000256" key="5">
    <source>
        <dbReference type="ARBA" id="ARBA00023136"/>
    </source>
</evidence>
<dbReference type="EMBL" id="CP013099">
    <property type="protein sequence ID" value="ALP53751.1"/>
    <property type="molecule type" value="Genomic_DNA"/>
</dbReference>
<comment type="subcellular location">
    <subcellularLocation>
        <location evidence="1">Cell inner membrane</location>
        <topology evidence="1">Multi-pass membrane protein</topology>
    </subcellularLocation>
    <subcellularLocation>
        <location evidence="7">Cell membrane</location>
        <topology evidence="7">Multi-pass membrane protein</topology>
    </subcellularLocation>
</comment>
<evidence type="ECO:0000256" key="1">
    <source>
        <dbReference type="ARBA" id="ARBA00004429"/>
    </source>
</evidence>
<dbReference type="AlphaFoldDB" id="A0A0S2TF05"/>
<feature type="transmembrane region" description="Helical" evidence="7">
    <location>
        <begin position="327"/>
        <end position="349"/>
    </location>
</feature>
<dbReference type="Gene3D" id="1.20.1530.10">
    <property type="entry name" value="Na+/H+ antiporter like domain"/>
    <property type="match status" value="1"/>
</dbReference>
<dbReference type="PANTHER" id="PTHR30341:SF0">
    <property type="entry name" value="NA(+)_H(+) ANTIPORTER NHAA"/>
    <property type="match status" value="1"/>
</dbReference>
<evidence type="ECO:0000256" key="3">
    <source>
        <dbReference type="ARBA" id="ARBA00022692"/>
    </source>
</evidence>
<evidence type="ECO:0000313" key="8">
    <source>
        <dbReference type="EMBL" id="ALP53751.1"/>
    </source>
</evidence>
<dbReference type="NCBIfam" id="TIGR00773">
    <property type="entry name" value="NhaA"/>
    <property type="match status" value="1"/>
</dbReference>
<feature type="transmembrane region" description="Helical" evidence="7">
    <location>
        <begin position="12"/>
        <end position="35"/>
    </location>
</feature>
<protein>
    <recommendedName>
        <fullName evidence="7">Na(+)/H(+) antiporter NhaA</fullName>
    </recommendedName>
    <alternativeName>
        <fullName evidence="7">Sodium/proton antiporter NhaA</fullName>
    </alternativeName>
</protein>
<dbReference type="STRING" id="1748243.Tel_11725"/>
<keyword evidence="6 7" id="KW-0739">Sodium transport</keyword>
<dbReference type="InterPro" id="IPR023171">
    <property type="entry name" value="Na/H_antiporter_dom_sf"/>
</dbReference>
<dbReference type="Pfam" id="PF06965">
    <property type="entry name" value="Na_H_antiport_1"/>
    <property type="match status" value="1"/>
</dbReference>
<comment type="catalytic activity">
    <reaction evidence="7">
        <text>Na(+)(in) + 2 H(+)(out) = Na(+)(out) + 2 H(+)(in)</text>
        <dbReference type="Rhea" id="RHEA:29251"/>
        <dbReference type="ChEBI" id="CHEBI:15378"/>
        <dbReference type="ChEBI" id="CHEBI:29101"/>
    </reaction>
</comment>
<feature type="transmembrane region" description="Helical" evidence="7">
    <location>
        <begin position="258"/>
        <end position="279"/>
    </location>
</feature>
<feature type="transmembrane region" description="Helical" evidence="7">
    <location>
        <begin position="55"/>
        <end position="75"/>
    </location>
</feature>
<accession>A0A0S2TF05</accession>
<dbReference type="GO" id="GO:0005886">
    <property type="term" value="C:plasma membrane"/>
    <property type="evidence" value="ECO:0007669"/>
    <property type="project" value="UniProtKB-SubCell"/>
</dbReference>
<dbReference type="HAMAP" id="MF_01844">
    <property type="entry name" value="NhaA"/>
    <property type="match status" value="1"/>
</dbReference>
<feature type="transmembrane region" description="Helical" evidence="7">
    <location>
        <begin position="221"/>
        <end position="238"/>
    </location>
</feature>
<feature type="transmembrane region" description="Helical" evidence="7">
    <location>
        <begin position="122"/>
        <end position="140"/>
    </location>
</feature>
<gene>
    <name evidence="7" type="primary">nhaA</name>
    <name evidence="8" type="ORF">Tel_11725</name>
</gene>
<keyword evidence="2 7" id="KW-1003">Cell membrane</keyword>
<keyword evidence="7" id="KW-0406">Ion transport</keyword>
<proteinExistence type="inferred from homology"/>
<feature type="transmembrane region" description="Helical" evidence="7">
    <location>
        <begin position="355"/>
        <end position="378"/>
    </location>
</feature>
<dbReference type="InterPro" id="IPR004670">
    <property type="entry name" value="NhaA"/>
</dbReference>
<evidence type="ECO:0000256" key="2">
    <source>
        <dbReference type="ARBA" id="ARBA00022475"/>
    </source>
</evidence>
<feature type="transmembrane region" description="Helical" evidence="7">
    <location>
        <begin position="291"/>
        <end position="315"/>
    </location>
</feature>
<feature type="transmembrane region" description="Helical" evidence="7">
    <location>
        <begin position="198"/>
        <end position="215"/>
    </location>
</feature>
<feature type="transmembrane region" description="Helical" evidence="7">
    <location>
        <begin position="177"/>
        <end position="193"/>
    </location>
</feature>
<keyword evidence="3 7" id="KW-0812">Transmembrane</keyword>
<keyword evidence="7" id="KW-0050">Antiport</keyword>
<dbReference type="GO" id="GO:0015385">
    <property type="term" value="F:sodium:proton antiporter activity"/>
    <property type="evidence" value="ECO:0007669"/>
    <property type="project" value="UniProtKB-UniRule"/>
</dbReference>
<keyword evidence="9" id="KW-1185">Reference proteome</keyword>
<dbReference type="KEGG" id="tee:Tel_11725"/>
<keyword evidence="5 7" id="KW-0472">Membrane</keyword>
<comment type="function">
    <text evidence="7">Na(+)/H(+) antiporter that extrudes sodium in exchange for external protons.</text>
</comment>
<feature type="transmembrane region" description="Helical" evidence="7">
    <location>
        <begin position="87"/>
        <end position="110"/>
    </location>
</feature>
<keyword evidence="4 7" id="KW-1133">Transmembrane helix</keyword>
<reference evidence="8" key="1">
    <citation type="submission" date="2015-10" db="EMBL/GenBank/DDBJ databases">
        <title>Description of Candidatus Tenderia electrophaga gen. nov, sp. nov., an Uncultivated Electroautotroph from a Biocathode Enrichment.</title>
        <authorList>
            <person name="Eddie B.J."/>
            <person name="Malanoski A.P."/>
            <person name="Wang Z."/>
            <person name="Hall R.J."/>
            <person name="Oh S.D."/>
            <person name="Heiner C."/>
            <person name="Lin B."/>
            <person name="Strycharz-Glaven S.M."/>
        </authorList>
    </citation>
    <scope>NUCLEOTIDE SEQUENCE [LARGE SCALE GENOMIC DNA]</scope>
    <source>
        <strain evidence="8">NRL1</strain>
    </source>
</reference>